<evidence type="ECO:0000256" key="4">
    <source>
        <dbReference type="SAM" id="SignalP"/>
    </source>
</evidence>
<evidence type="ECO:0000313" key="7">
    <source>
        <dbReference type="Proteomes" id="UP001652680"/>
    </source>
</evidence>
<dbReference type="FunFam" id="3.40.50.1820:FF:000179">
    <property type="entry name" value="Lipase"/>
    <property type="match status" value="1"/>
</dbReference>
<dbReference type="PANTHER" id="PTHR11005">
    <property type="entry name" value="LYSOSOMAL ACID LIPASE-RELATED"/>
    <property type="match status" value="1"/>
</dbReference>
<reference evidence="6" key="3">
    <citation type="submission" date="2025-05" db="UniProtKB">
        <authorList>
            <consortium name="EnsemblMetazoa"/>
        </authorList>
    </citation>
    <scope>IDENTIFICATION</scope>
</reference>
<keyword evidence="4" id="KW-0732">Signal</keyword>
<comment type="similarity">
    <text evidence="1 2">Belongs to the AB hydrolase superfamily. Lipase family.</text>
</comment>
<reference evidence="8" key="2">
    <citation type="submission" date="2025-04" db="UniProtKB">
        <authorList>
            <consortium name="RefSeq"/>
        </authorList>
    </citation>
    <scope>IDENTIFICATION</scope>
</reference>
<sequence>MLQITFLILCGWLNIANGITSADIIASHNYPVEIHTVHTRDGYILSAFRIPTSMFCMHSGPKPAVLFQHGMTASSDVFLVNGPRDALPFMLADACYDVWLSNSRGTRYSRRHITLDPTDKAFWRFSWHEIGTEDVAATIDYILATTNQTAVHYVGHSQGCTTLVVLLSMRPEYNQLVKTAILMAPAVFMRHTSTLGQSLFRNYIMRLPDCEFLFHNRILNAIMKVLCGKYVVRVLCSALFMLTNGQVSEHLNRSIIPLIMATHPAGISSRQPKHFIQLTDSGKFRMFDFGILANIIIYRSASPPDYPLHNVRPLTPVHIFYSEQDFSTRMEDVLNFASRLPEAQMYRIHETSWHHMDFLHAMSVAEVINKPIIRIFQQFDQLNPYQAYIYS</sequence>
<dbReference type="SUPFAM" id="SSF53474">
    <property type="entry name" value="alpha/beta-Hydrolases"/>
    <property type="match status" value="1"/>
</dbReference>
<dbReference type="Gene3D" id="3.40.50.1820">
    <property type="entry name" value="alpha/beta hydrolase"/>
    <property type="match status" value="1"/>
</dbReference>
<dbReference type="Proteomes" id="UP001652680">
    <property type="component" value="Unassembled WGS sequence"/>
</dbReference>
<dbReference type="InterPro" id="IPR029058">
    <property type="entry name" value="AB_hydrolase_fold"/>
</dbReference>
<dbReference type="Pfam" id="PF04083">
    <property type="entry name" value="Abhydro_lipase"/>
    <property type="match status" value="1"/>
</dbReference>
<accession>A0A6P4FCS4</accession>
<organism evidence="8">
    <name type="scientific">Drosophila rhopaloa</name>
    <name type="common">Fruit fly</name>
    <dbReference type="NCBI Taxonomy" id="1041015"/>
    <lineage>
        <taxon>Eukaryota</taxon>
        <taxon>Metazoa</taxon>
        <taxon>Ecdysozoa</taxon>
        <taxon>Arthropoda</taxon>
        <taxon>Hexapoda</taxon>
        <taxon>Insecta</taxon>
        <taxon>Pterygota</taxon>
        <taxon>Neoptera</taxon>
        <taxon>Endopterygota</taxon>
        <taxon>Diptera</taxon>
        <taxon>Brachycera</taxon>
        <taxon>Muscomorpha</taxon>
        <taxon>Ephydroidea</taxon>
        <taxon>Drosophilidae</taxon>
        <taxon>Drosophila</taxon>
        <taxon>Sophophora</taxon>
    </lineage>
</organism>
<dbReference type="AlphaFoldDB" id="A0A6P4FCS4"/>
<evidence type="ECO:0000259" key="5">
    <source>
        <dbReference type="Pfam" id="PF04083"/>
    </source>
</evidence>
<evidence type="ECO:0000256" key="1">
    <source>
        <dbReference type="ARBA" id="ARBA00010701"/>
    </source>
</evidence>
<keyword evidence="2" id="KW-0443">Lipid metabolism</keyword>
<dbReference type="GeneID" id="108048737"/>
<proteinExistence type="inferred from homology"/>
<dbReference type="EnsemblMetazoa" id="XM_017129574.1">
    <property type="protein sequence ID" value="XP_016985063.1"/>
    <property type="gene ID" value="LOC108048737"/>
</dbReference>
<dbReference type="RefSeq" id="XP_016985063.1">
    <property type="nucleotide sequence ID" value="XM_017129574.1"/>
</dbReference>
<dbReference type="OrthoDB" id="9974421at2759"/>
<dbReference type="GO" id="GO:0016042">
    <property type="term" value="P:lipid catabolic process"/>
    <property type="evidence" value="ECO:0007669"/>
    <property type="project" value="UniProtKB-KW"/>
</dbReference>
<feature type="active site" description="Charge relay system" evidence="3">
    <location>
        <position position="355"/>
    </location>
</feature>
<feature type="active site" description="Nucleophile" evidence="3">
    <location>
        <position position="157"/>
    </location>
</feature>
<name>A0A6P4FCS4_DRORH</name>
<reference evidence="7" key="1">
    <citation type="journal article" date="2021" name="Elife">
        <title>Highly contiguous assemblies of 101 drosophilid genomes.</title>
        <authorList>
            <person name="Kim B.Y."/>
            <person name="Wang J.R."/>
            <person name="Miller D.E."/>
            <person name="Barmina O."/>
            <person name="Delaney E."/>
            <person name="Thompson A."/>
            <person name="Comeault A.A."/>
            <person name="Peede D."/>
            <person name="D'Agostino E.R."/>
            <person name="Pelaez J."/>
            <person name="Aguilar J.M."/>
            <person name="Haji D."/>
            <person name="Matsunaga T."/>
            <person name="Armstrong E.E."/>
            <person name="Zych M."/>
            <person name="Ogawa Y."/>
            <person name="Stamenkovic-Radak M."/>
            <person name="Jelic M."/>
            <person name="Veselinovic M.S."/>
            <person name="Tanaskovic M."/>
            <person name="Eric P."/>
            <person name="Gao J.J."/>
            <person name="Katoh T.K."/>
            <person name="Toda M.J."/>
            <person name="Watabe H."/>
            <person name="Watada M."/>
            <person name="Davis J.S."/>
            <person name="Moyle L.C."/>
            <person name="Manoli G."/>
            <person name="Bertolini E."/>
            <person name="Kostal V."/>
            <person name="Hawley R.S."/>
            <person name="Takahashi A."/>
            <person name="Jones C.D."/>
            <person name="Price D.K."/>
            <person name="Whiteman N."/>
            <person name="Kopp A."/>
            <person name="Matute D.R."/>
            <person name="Petrov D.A."/>
        </authorList>
    </citation>
    <scope>NUCLEOTIDE SEQUENCE [LARGE SCALE GENOMIC DNA]</scope>
</reference>
<dbReference type="PIRSF" id="PIRSF000862">
    <property type="entry name" value="Steryl_ester_lip"/>
    <property type="match status" value="1"/>
</dbReference>
<feature type="active site" description="Charge relay system" evidence="3">
    <location>
        <position position="325"/>
    </location>
</feature>
<evidence type="ECO:0000256" key="3">
    <source>
        <dbReference type="PIRSR" id="PIRSR000862-1"/>
    </source>
</evidence>
<evidence type="ECO:0000313" key="6">
    <source>
        <dbReference type="EnsemblMetazoa" id="XP_016985063.1"/>
    </source>
</evidence>
<dbReference type="InterPro" id="IPR006693">
    <property type="entry name" value="AB_hydrolase_lipase"/>
</dbReference>
<dbReference type="InterPro" id="IPR025483">
    <property type="entry name" value="Lipase_euk"/>
</dbReference>
<keyword evidence="2" id="KW-0442">Lipid degradation</keyword>
<keyword evidence="2" id="KW-0378">Hydrolase</keyword>
<feature type="domain" description="Partial AB-hydrolase lipase" evidence="5">
    <location>
        <begin position="22"/>
        <end position="82"/>
    </location>
</feature>
<dbReference type="GO" id="GO:0016788">
    <property type="term" value="F:hydrolase activity, acting on ester bonds"/>
    <property type="evidence" value="ECO:0007669"/>
    <property type="project" value="InterPro"/>
</dbReference>
<feature type="signal peptide" evidence="4">
    <location>
        <begin position="1"/>
        <end position="18"/>
    </location>
</feature>
<protein>
    <recommendedName>
        <fullName evidence="2">Lipase</fullName>
    </recommendedName>
</protein>
<feature type="chain" id="PRO_5028205012" description="Lipase" evidence="4">
    <location>
        <begin position="19"/>
        <end position="391"/>
    </location>
</feature>
<evidence type="ECO:0000313" key="8">
    <source>
        <dbReference type="RefSeq" id="XP_016985063.1"/>
    </source>
</evidence>
<evidence type="ECO:0000256" key="2">
    <source>
        <dbReference type="PIRNR" id="PIRNR000862"/>
    </source>
</evidence>
<keyword evidence="7" id="KW-1185">Reference proteome</keyword>
<gene>
    <name evidence="8" type="primary">LOC108048737</name>
    <name evidence="6" type="synonym">108048737</name>
</gene>